<organism evidence="1">
    <name type="scientific">Thermofilum pendens</name>
    <dbReference type="NCBI Taxonomy" id="2269"/>
    <lineage>
        <taxon>Archaea</taxon>
        <taxon>Thermoproteota</taxon>
        <taxon>Thermoprotei</taxon>
        <taxon>Thermofilales</taxon>
        <taxon>Thermofilaceae</taxon>
        <taxon>Thermofilum</taxon>
    </lineage>
</organism>
<dbReference type="AlphaFoldDB" id="A0A7C3SL78"/>
<proteinExistence type="predicted"/>
<sequence>MKVVDRGFVEARMRGVHDAIRLLEEAQRSLHESLEEAHRRGERGSRVAGLDEKVMRGFIEYARSKDAYIPWGARGARRPS</sequence>
<dbReference type="EMBL" id="DTIB01000026">
    <property type="protein sequence ID" value="HGB24649.1"/>
    <property type="molecule type" value="Genomic_DNA"/>
</dbReference>
<reference evidence="1" key="1">
    <citation type="journal article" date="2020" name="mSystems">
        <title>Genome- and Community-Level Interaction Insights into Carbon Utilization and Element Cycling Functions of Hydrothermarchaeota in Hydrothermal Sediment.</title>
        <authorList>
            <person name="Zhou Z."/>
            <person name="Liu Y."/>
            <person name="Xu W."/>
            <person name="Pan J."/>
            <person name="Luo Z.H."/>
            <person name="Li M."/>
        </authorList>
    </citation>
    <scope>NUCLEOTIDE SEQUENCE [LARGE SCALE GENOMIC DNA]</scope>
    <source>
        <strain evidence="1">SpSt-8</strain>
    </source>
</reference>
<accession>A0A7C3SL78</accession>
<protein>
    <submittedName>
        <fullName evidence="1">Uncharacterized protein</fullName>
    </submittedName>
</protein>
<comment type="caution">
    <text evidence="1">The sequence shown here is derived from an EMBL/GenBank/DDBJ whole genome shotgun (WGS) entry which is preliminary data.</text>
</comment>
<evidence type="ECO:0000313" key="1">
    <source>
        <dbReference type="EMBL" id="HGB24649.1"/>
    </source>
</evidence>
<gene>
    <name evidence="1" type="ORF">ENV88_01075</name>
</gene>
<name>A0A7C3SL78_THEPE</name>